<feature type="transmembrane region" description="Helical" evidence="1">
    <location>
        <begin position="12"/>
        <end position="32"/>
    </location>
</feature>
<keyword evidence="1" id="KW-0812">Transmembrane</keyword>
<name>A0ABM9AXM0_9BACT</name>
<accession>A0ABM9AXM0</accession>
<keyword evidence="1" id="KW-0472">Membrane</keyword>
<comment type="caution">
    <text evidence="2">The sequence shown here is derived from an EMBL/GenBank/DDBJ whole genome shotgun (WGS) entry which is preliminary data.</text>
</comment>
<dbReference type="EMBL" id="CAKLPZ010000001">
    <property type="protein sequence ID" value="CAH0999292.1"/>
    <property type="molecule type" value="Genomic_DNA"/>
</dbReference>
<keyword evidence="3" id="KW-1185">Reference proteome</keyword>
<organism evidence="2 3">
    <name type="scientific">Neolewinella maritima</name>
    <dbReference type="NCBI Taxonomy" id="1383882"/>
    <lineage>
        <taxon>Bacteria</taxon>
        <taxon>Pseudomonadati</taxon>
        <taxon>Bacteroidota</taxon>
        <taxon>Saprospiria</taxon>
        <taxon>Saprospirales</taxon>
        <taxon>Lewinellaceae</taxon>
        <taxon>Neolewinella</taxon>
    </lineage>
</organism>
<sequence length="57" mass="6366">MSEIKHAGNKGYVLMGGFIAFLLFVFLCIYIYKANQAFVPEDPELYGALLSTCASWL</sequence>
<gene>
    <name evidence="2" type="ORF">LEM8419_00590</name>
</gene>
<reference evidence="2" key="1">
    <citation type="submission" date="2021-12" db="EMBL/GenBank/DDBJ databases">
        <authorList>
            <person name="Rodrigo-Torres L."/>
            <person name="Arahal R. D."/>
            <person name="Lucena T."/>
        </authorList>
    </citation>
    <scope>NUCLEOTIDE SEQUENCE</scope>
    <source>
        <strain evidence="2">CECT 8419</strain>
    </source>
</reference>
<evidence type="ECO:0000256" key="1">
    <source>
        <dbReference type="SAM" id="Phobius"/>
    </source>
</evidence>
<proteinExistence type="predicted"/>
<keyword evidence="1" id="KW-1133">Transmembrane helix</keyword>
<evidence type="ECO:0000313" key="3">
    <source>
        <dbReference type="Proteomes" id="UP000837803"/>
    </source>
</evidence>
<dbReference type="RefSeq" id="WP_238749481.1">
    <property type="nucleotide sequence ID" value="NZ_CAKLPZ010000001.1"/>
</dbReference>
<dbReference type="Proteomes" id="UP000837803">
    <property type="component" value="Unassembled WGS sequence"/>
</dbReference>
<protein>
    <submittedName>
        <fullName evidence="2">Uncharacterized protein</fullName>
    </submittedName>
</protein>
<evidence type="ECO:0000313" key="2">
    <source>
        <dbReference type="EMBL" id="CAH0999292.1"/>
    </source>
</evidence>